<dbReference type="Proteomes" id="UP000063147">
    <property type="component" value="Chromosome"/>
</dbReference>
<dbReference type="InterPro" id="IPR008338">
    <property type="entry name" value="Capsule_biosynth_CapC"/>
</dbReference>
<dbReference type="GO" id="GO:0045227">
    <property type="term" value="P:capsule polysaccharide biosynthetic process"/>
    <property type="evidence" value="ECO:0007669"/>
    <property type="project" value="InterPro"/>
</dbReference>
<dbReference type="RefSeq" id="WP_060676248.1">
    <property type="nucleotide sequence ID" value="NZ_CP012713.1"/>
</dbReference>
<evidence type="ECO:0000313" key="3">
    <source>
        <dbReference type="Proteomes" id="UP000063147"/>
    </source>
</evidence>
<dbReference type="PATRIC" id="fig|76859.3.peg.1369"/>
<feature type="transmembrane region" description="Helical" evidence="1">
    <location>
        <begin position="99"/>
        <end position="116"/>
    </location>
</feature>
<dbReference type="AlphaFoldDB" id="A0A0M3US80"/>
<keyword evidence="1" id="KW-0472">Membrane</keyword>
<feature type="transmembrane region" description="Helical" evidence="1">
    <location>
        <begin position="7"/>
        <end position="37"/>
    </location>
</feature>
<organism evidence="2">
    <name type="scientific">Fusobacterium animalis</name>
    <dbReference type="NCBI Taxonomy" id="76859"/>
    <lineage>
        <taxon>Bacteria</taxon>
        <taxon>Fusobacteriati</taxon>
        <taxon>Fusobacteriota</taxon>
        <taxon>Fusobacteriia</taxon>
        <taxon>Fusobacteriales</taxon>
        <taxon>Fusobacteriaceae</taxon>
        <taxon>Fusobacterium</taxon>
    </lineage>
</organism>
<evidence type="ECO:0000313" key="2">
    <source>
        <dbReference type="EMBL" id="ALF17899.1"/>
    </source>
</evidence>
<dbReference type="EMBL" id="CP012713">
    <property type="protein sequence ID" value="ALF17899.1"/>
    <property type="molecule type" value="Genomic_DNA"/>
</dbReference>
<dbReference type="GO" id="GO:0016020">
    <property type="term" value="C:membrane"/>
    <property type="evidence" value="ECO:0007669"/>
    <property type="project" value="InterPro"/>
</dbReference>
<dbReference type="PRINTS" id="PR01759">
    <property type="entry name" value="CAPSULEPROTC"/>
</dbReference>
<feature type="transmembrane region" description="Helical" evidence="1">
    <location>
        <begin position="72"/>
        <end position="93"/>
    </location>
</feature>
<keyword evidence="1" id="KW-0812">Transmembrane</keyword>
<gene>
    <name evidence="2" type="ORF">RN98_06820</name>
</gene>
<accession>A0A0M3US80</accession>
<dbReference type="OrthoDB" id="48792at2"/>
<reference evidence="2 3" key="1">
    <citation type="submission" date="2015-09" db="EMBL/GenBank/DDBJ databases">
        <authorList>
            <person name="Jackson K.R."/>
            <person name="Lunt B.L."/>
            <person name="Fisher J.N.B."/>
            <person name="Gardner A.V."/>
            <person name="Bailey M.E."/>
            <person name="Deus L.M."/>
            <person name="Earl A.S."/>
            <person name="Gibby P.D."/>
            <person name="Hartmann K.A."/>
            <person name="Liu J.E."/>
            <person name="Manci A.M."/>
            <person name="Nielsen D.A."/>
            <person name="Solomon M.B."/>
            <person name="Breakwell D.P."/>
            <person name="Burnett S.H."/>
            <person name="Grose J.H."/>
        </authorList>
    </citation>
    <scope>NUCLEOTIDE SEQUENCE [LARGE SCALE GENOMIC DNA]</scope>
    <source>
        <strain evidence="2 3">KCOM 1279</strain>
    </source>
</reference>
<evidence type="ECO:0000256" key="1">
    <source>
        <dbReference type="SAM" id="Phobius"/>
    </source>
</evidence>
<feature type="transmembrane region" description="Helical" evidence="1">
    <location>
        <begin position="43"/>
        <end position="60"/>
    </location>
</feature>
<feature type="transmembrane region" description="Helical" evidence="1">
    <location>
        <begin position="128"/>
        <end position="148"/>
    </location>
</feature>
<dbReference type="NCBIfam" id="TIGR04011">
    <property type="entry name" value="poly_gGlu_PgsC"/>
    <property type="match status" value="1"/>
</dbReference>
<keyword evidence="1" id="KW-1133">Transmembrane helix</keyword>
<sequence>MINEIMVLGVILSIAFYEITEISPGGLIVPAYFALYLDNPTKIILTVFISVITYLLLKILSNYTIIYGRRRFTVCIILSFLIKTLLKYFNIYILNENEIYFFNIVIVGIIIPGILAQEIDRNGVIKTLSSLIILSIFIKSLIEIFYMVGAGI</sequence>
<protein>
    <submittedName>
        <fullName evidence="2">Poly-gamma-glutamate biosynthesis protein PgsC</fullName>
    </submittedName>
</protein>
<dbReference type="Pfam" id="PF14102">
    <property type="entry name" value="Caps_synth_CapC"/>
    <property type="match status" value="1"/>
</dbReference>
<name>A0A0M3US80_9FUSO</name>
<proteinExistence type="predicted"/>